<comment type="caution">
    <text evidence="2">The sequence shown here is derived from an EMBL/GenBank/DDBJ whole genome shotgun (WGS) entry which is preliminary data.</text>
</comment>
<organism evidence="2 3">
    <name type="scientific">Eumeta variegata</name>
    <name type="common">Bagworm moth</name>
    <name type="synonym">Eumeta japonica</name>
    <dbReference type="NCBI Taxonomy" id="151549"/>
    <lineage>
        <taxon>Eukaryota</taxon>
        <taxon>Metazoa</taxon>
        <taxon>Ecdysozoa</taxon>
        <taxon>Arthropoda</taxon>
        <taxon>Hexapoda</taxon>
        <taxon>Insecta</taxon>
        <taxon>Pterygota</taxon>
        <taxon>Neoptera</taxon>
        <taxon>Endopterygota</taxon>
        <taxon>Lepidoptera</taxon>
        <taxon>Glossata</taxon>
        <taxon>Ditrysia</taxon>
        <taxon>Tineoidea</taxon>
        <taxon>Psychidae</taxon>
        <taxon>Oiketicinae</taxon>
        <taxon>Eumeta</taxon>
    </lineage>
</organism>
<dbReference type="AlphaFoldDB" id="A0A4C1ZM95"/>
<keyword evidence="1" id="KW-0812">Transmembrane</keyword>
<keyword evidence="1" id="KW-0472">Membrane</keyword>
<protein>
    <submittedName>
        <fullName evidence="2">Uncharacterized protein</fullName>
    </submittedName>
</protein>
<dbReference type="EMBL" id="BGZK01001914">
    <property type="protein sequence ID" value="GBP88204.1"/>
    <property type="molecule type" value="Genomic_DNA"/>
</dbReference>
<sequence>MDVKRNNISYRHYRLLVLVNEIDECRTQHEQLLLQVQTLQEVLHIFKIKTDKLQCEPNLCRVNETVRNSNDKEWTKATRLFTGLFHTSIVWYLFWLCMIEKDCTQVSCSFLLKKKLPSE</sequence>
<accession>A0A4C1ZM95</accession>
<keyword evidence="1" id="KW-1133">Transmembrane helix</keyword>
<evidence type="ECO:0000313" key="3">
    <source>
        <dbReference type="Proteomes" id="UP000299102"/>
    </source>
</evidence>
<reference evidence="2 3" key="1">
    <citation type="journal article" date="2019" name="Commun. Biol.">
        <title>The bagworm genome reveals a unique fibroin gene that provides high tensile strength.</title>
        <authorList>
            <person name="Kono N."/>
            <person name="Nakamura H."/>
            <person name="Ohtoshi R."/>
            <person name="Tomita M."/>
            <person name="Numata K."/>
            <person name="Arakawa K."/>
        </authorList>
    </citation>
    <scope>NUCLEOTIDE SEQUENCE [LARGE SCALE GENOMIC DNA]</scope>
</reference>
<dbReference type="Proteomes" id="UP000299102">
    <property type="component" value="Unassembled WGS sequence"/>
</dbReference>
<evidence type="ECO:0000313" key="2">
    <source>
        <dbReference type="EMBL" id="GBP88204.1"/>
    </source>
</evidence>
<gene>
    <name evidence="2" type="ORF">EVAR_60505_1</name>
</gene>
<keyword evidence="3" id="KW-1185">Reference proteome</keyword>
<evidence type="ECO:0000256" key="1">
    <source>
        <dbReference type="SAM" id="Phobius"/>
    </source>
</evidence>
<name>A0A4C1ZM95_EUMVA</name>
<feature type="transmembrane region" description="Helical" evidence="1">
    <location>
        <begin position="77"/>
        <end position="95"/>
    </location>
</feature>
<proteinExistence type="predicted"/>